<protein>
    <submittedName>
        <fullName evidence="5">dTDP-4-amino-4,6-dideoxygalactose transaminase</fullName>
    </submittedName>
</protein>
<comment type="similarity">
    <text evidence="1 4">Belongs to the DegT/DnrJ/EryC1 family.</text>
</comment>
<name>A0A1W1ZSQ9_9FLAO</name>
<evidence type="ECO:0000256" key="4">
    <source>
        <dbReference type="RuleBase" id="RU004508"/>
    </source>
</evidence>
<accession>A0A1W1ZSQ9</accession>
<evidence type="ECO:0000313" key="6">
    <source>
        <dbReference type="Proteomes" id="UP000192360"/>
    </source>
</evidence>
<dbReference type="Proteomes" id="UP000192360">
    <property type="component" value="Unassembled WGS sequence"/>
</dbReference>
<dbReference type="Pfam" id="PF01041">
    <property type="entry name" value="DegT_DnrJ_EryC1"/>
    <property type="match status" value="1"/>
</dbReference>
<keyword evidence="3 4" id="KW-0663">Pyridoxal phosphate</keyword>
<dbReference type="InterPro" id="IPR015422">
    <property type="entry name" value="PyrdxlP-dep_Trfase_small"/>
</dbReference>
<proteinExistence type="inferred from homology"/>
<dbReference type="AlphaFoldDB" id="A0A1W1ZSQ9"/>
<dbReference type="GO" id="GO:0008483">
    <property type="term" value="F:transaminase activity"/>
    <property type="evidence" value="ECO:0007669"/>
    <property type="project" value="TreeGrafter"/>
</dbReference>
<evidence type="ECO:0000256" key="1">
    <source>
        <dbReference type="ARBA" id="ARBA00037999"/>
    </source>
</evidence>
<evidence type="ECO:0000313" key="5">
    <source>
        <dbReference type="EMBL" id="SMC51447.1"/>
    </source>
</evidence>
<dbReference type="GO" id="GO:0030170">
    <property type="term" value="F:pyridoxal phosphate binding"/>
    <property type="evidence" value="ECO:0007669"/>
    <property type="project" value="TreeGrafter"/>
</dbReference>
<keyword evidence="6" id="KW-1185">Reference proteome</keyword>
<dbReference type="PANTHER" id="PTHR30244">
    <property type="entry name" value="TRANSAMINASE"/>
    <property type="match status" value="1"/>
</dbReference>
<feature type="modified residue" description="N6-(pyridoxal phosphate)lysine" evidence="3">
    <location>
        <position position="185"/>
    </location>
</feature>
<gene>
    <name evidence="5" type="ORF">SAMN05660703_1507</name>
</gene>
<dbReference type="PIRSF" id="PIRSF000390">
    <property type="entry name" value="PLP_StrS"/>
    <property type="match status" value="1"/>
</dbReference>
<dbReference type="InterPro" id="IPR015421">
    <property type="entry name" value="PyrdxlP-dep_Trfase_major"/>
</dbReference>
<feature type="active site" description="Proton acceptor" evidence="2">
    <location>
        <position position="185"/>
    </location>
</feature>
<evidence type="ECO:0000256" key="3">
    <source>
        <dbReference type="PIRSR" id="PIRSR000390-2"/>
    </source>
</evidence>
<reference evidence="5 6" key="1">
    <citation type="submission" date="2017-04" db="EMBL/GenBank/DDBJ databases">
        <authorList>
            <person name="Afonso C.L."/>
            <person name="Miller P.J."/>
            <person name="Scott M.A."/>
            <person name="Spackman E."/>
            <person name="Goraichik I."/>
            <person name="Dimitrov K.M."/>
            <person name="Suarez D.L."/>
            <person name="Swayne D.E."/>
        </authorList>
    </citation>
    <scope>NUCLEOTIDE SEQUENCE [LARGE SCALE GENOMIC DNA]</scope>
    <source>
        <strain evidence="5 6">DSM 21164</strain>
    </source>
</reference>
<dbReference type="Gene3D" id="3.90.1150.10">
    <property type="entry name" value="Aspartate Aminotransferase, domain 1"/>
    <property type="match status" value="1"/>
</dbReference>
<dbReference type="InterPro" id="IPR015424">
    <property type="entry name" value="PyrdxlP-dep_Trfase"/>
</dbReference>
<dbReference type="SUPFAM" id="SSF53383">
    <property type="entry name" value="PLP-dependent transferases"/>
    <property type="match status" value="1"/>
</dbReference>
<dbReference type="EMBL" id="FWXO01000002">
    <property type="protein sequence ID" value="SMC51447.1"/>
    <property type="molecule type" value="Genomic_DNA"/>
</dbReference>
<dbReference type="CDD" id="cd00616">
    <property type="entry name" value="AHBA_syn"/>
    <property type="match status" value="1"/>
</dbReference>
<sequence>MPGFEFFGEEERKEVNDVLNSGVLMRYGFDNARSDWKALELEKLLAQKMEVKHAHLVSSGTAALSVALIAAGIGSGDEVIMPTFTFVATFEAILSVGAIPILVNIDETLGLDPDAVAEAITKKTKAIMPVHMCGSMSNLGPLKKLCKKHKLKLIEDACQAIGGSYKNKPLGSIGDIGCFSFDYVKTITCGEGGAIVTNNPKYYTNAEYFSDHGHDHIGKDRGADKHPFIGYNFRISELHAAVGVAQIQKLDSFLATQKKYFTIIENALKTIPQVTFREIPKGGEQNYSFISFFLPNKSVTKKVHAALGTAGIDASFYWFDNNWHYHRKWRHFKHLKTLSYYSNAIYNQLPNYDKIDFSDSDKIMSRTISCLIKLSWTEEEVKLRAEKMVAVIKENL</sequence>
<dbReference type="GO" id="GO:0000271">
    <property type="term" value="P:polysaccharide biosynthetic process"/>
    <property type="evidence" value="ECO:0007669"/>
    <property type="project" value="TreeGrafter"/>
</dbReference>
<dbReference type="STRING" id="504486.SAMN05660703_1507"/>
<dbReference type="Gene3D" id="3.40.640.10">
    <property type="entry name" value="Type I PLP-dependent aspartate aminotransferase-like (Major domain)"/>
    <property type="match status" value="1"/>
</dbReference>
<organism evidence="5 6">
    <name type="scientific">Cellulophaga tyrosinoxydans</name>
    <dbReference type="NCBI Taxonomy" id="504486"/>
    <lineage>
        <taxon>Bacteria</taxon>
        <taxon>Pseudomonadati</taxon>
        <taxon>Bacteroidota</taxon>
        <taxon>Flavobacteriia</taxon>
        <taxon>Flavobacteriales</taxon>
        <taxon>Flavobacteriaceae</taxon>
        <taxon>Cellulophaga</taxon>
    </lineage>
</organism>
<dbReference type="InterPro" id="IPR000653">
    <property type="entry name" value="DegT/StrS_aminotransferase"/>
</dbReference>
<evidence type="ECO:0000256" key="2">
    <source>
        <dbReference type="PIRSR" id="PIRSR000390-1"/>
    </source>
</evidence>
<dbReference type="OrthoDB" id="9804264at2"/>
<dbReference type="RefSeq" id="WP_084060835.1">
    <property type="nucleotide sequence ID" value="NZ_FWXO01000002.1"/>
</dbReference>
<dbReference type="PANTHER" id="PTHR30244:SF34">
    <property type="entry name" value="DTDP-4-AMINO-4,6-DIDEOXYGALACTOSE TRANSAMINASE"/>
    <property type="match status" value="1"/>
</dbReference>